<comment type="similarity">
    <text evidence="2 14 16">Belongs to the TonB-dependent receptor family.</text>
</comment>
<accession>A0ABY4DXF1</accession>
<evidence type="ECO:0000256" key="1">
    <source>
        <dbReference type="ARBA" id="ARBA00004571"/>
    </source>
</evidence>
<gene>
    <name evidence="20" type="ORF">LVJ83_02080</name>
</gene>
<keyword evidence="4 14" id="KW-1134">Transmembrane beta strand</keyword>
<dbReference type="InterPro" id="IPR012910">
    <property type="entry name" value="Plug_dom"/>
</dbReference>
<dbReference type="PANTHER" id="PTHR32552">
    <property type="entry name" value="FERRICHROME IRON RECEPTOR-RELATED"/>
    <property type="match status" value="1"/>
</dbReference>
<evidence type="ECO:0000256" key="17">
    <source>
        <dbReference type="SAM" id="SignalP"/>
    </source>
</evidence>
<proteinExistence type="inferred from homology"/>
<dbReference type="InterPro" id="IPR010105">
    <property type="entry name" value="TonB_sidphr_rcpt"/>
</dbReference>
<evidence type="ECO:0000313" key="21">
    <source>
        <dbReference type="Proteomes" id="UP000829817"/>
    </source>
</evidence>
<dbReference type="InterPro" id="IPR010917">
    <property type="entry name" value="TonB_rcpt_CS"/>
</dbReference>
<evidence type="ECO:0000256" key="12">
    <source>
        <dbReference type="ARBA" id="ARBA00023170"/>
    </source>
</evidence>
<dbReference type="InterPro" id="IPR036942">
    <property type="entry name" value="Beta-barrel_TonB_sf"/>
</dbReference>
<keyword evidence="6 14" id="KW-0812">Transmembrane</keyword>
<dbReference type="Proteomes" id="UP000829817">
    <property type="component" value="Chromosome"/>
</dbReference>
<dbReference type="EMBL" id="CP091508">
    <property type="protein sequence ID" value="UOO82287.1"/>
    <property type="molecule type" value="Genomic_DNA"/>
</dbReference>
<dbReference type="InterPro" id="IPR037066">
    <property type="entry name" value="Plug_dom_sf"/>
</dbReference>
<dbReference type="InterPro" id="IPR039426">
    <property type="entry name" value="TonB-dep_rcpt-like"/>
</dbReference>
<evidence type="ECO:0000256" key="5">
    <source>
        <dbReference type="ARBA" id="ARBA00022496"/>
    </source>
</evidence>
<protein>
    <submittedName>
        <fullName evidence="20">TonB-dependent siderophore receptor</fullName>
    </submittedName>
</protein>
<evidence type="ECO:0000256" key="13">
    <source>
        <dbReference type="ARBA" id="ARBA00023237"/>
    </source>
</evidence>
<dbReference type="PANTHER" id="PTHR32552:SF74">
    <property type="entry name" value="HYDROXAMATE SIDEROPHORE RECEPTOR FHUE"/>
    <property type="match status" value="1"/>
</dbReference>
<keyword evidence="8" id="KW-0408">Iron</keyword>
<dbReference type="SUPFAM" id="SSF56935">
    <property type="entry name" value="Porins"/>
    <property type="match status" value="1"/>
</dbReference>
<feature type="short sequence motif" description="TonB C-terminal box" evidence="15">
    <location>
        <begin position="711"/>
        <end position="728"/>
    </location>
</feature>
<dbReference type="CDD" id="cd01347">
    <property type="entry name" value="ligand_gated_channel"/>
    <property type="match status" value="1"/>
</dbReference>
<evidence type="ECO:0000256" key="3">
    <source>
        <dbReference type="ARBA" id="ARBA00022448"/>
    </source>
</evidence>
<dbReference type="PROSITE" id="PS01156">
    <property type="entry name" value="TONB_DEPENDENT_REC_2"/>
    <property type="match status" value="1"/>
</dbReference>
<comment type="subcellular location">
    <subcellularLocation>
        <location evidence="1 14">Cell outer membrane</location>
        <topology evidence="1 14">Multi-pass membrane protein</topology>
    </subcellularLocation>
</comment>
<feature type="signal peptide" evidence="17">
    <location>
        <begin position="1"/>
        <end position="28"/>
    </location>
</feature>
<feature type="domain" description="TonB-dependent receptor-like beta-barrel" evidence="18">
    <location>
        <begin position="267"/>
        <end position="697"/>
    </location>
</feature>
<evidence type="ECO:0000256" key="16">
    <source>
        <dbReference type="RuleBase" id="RU003357"/>
    </source>
</evidence>
<keyword evidence="9" id="KW-0406">Ion transport</keyword>
<feature type="domain" description="TonB-dependent receptor plug" evidence="19">
    <location>
        <begin position="79"/>
        <end position="178"/>
    </location>
</feature>
<evidence type="ECO:0000256" key="4">
    <source>
        <dbReference type="ARBA" id="ARBA00022452"/>
    </source>
</evidence>
<evidence type="ECO:0000256" key="7">
    <source>
        <dbReference type="ARBA" id="ARBA00022729"/>
    </source>
</evidence>
<evidence type="ECO:0000259" key="18">
    <source>
        <dbReference type="Pfam" id="PF00593"/>
    </source>
</evidence>
<sequence>MIQHNTPYFLFKSSILSSALLTALPVWAADTPQSENQTQLPAVSVSAERSHNVARVTENNSDYTITAMKSATGMLLSDKETPQTTSVITRQRMKDEKIRTVTEAMEKANGVFVQAIDRGRSAYYARGFTIDKYQMDGLNVNYNNQWIAGSNLTNMVMFDHVEIVRGATGLTTGAGNPSASVNFIRKHADSKTRKTSFEAGAGRWHDYELTLDHSQPLNTAGSVRGRFVASRQAGKSWVDDEKNSHNILYGVIDADIGDDTEASVGASHQNNHQNGYMWGGLPATFSDGSFADWPINKTTSTRWSTWNSKAYSYFGNLKHHFNNDWHIELKASHVRNSSDSKLMYISGSVDKNSGLGYNVWPGKFDIIRKQNNVQLQSNGRYQAFGRKHDVVFGAQYSRNHNNTFSYAASTGFAAPTDFYSWDGSWPMPDWDSRSESVNLTDTERALFAATRINLTERFSAVIGTRFSNWKSKGTSYGTAIQYESGNVWTPYAGLLYDLNDNHTAYASYADIFKAQNAFDKNGNMLDPIRGKNYEIGLKSSYFNDRLISQLSVFKIDQDNLAQPDGGNIIPGSDNVQAYYAAKGTRTHGFEAELSGRLTPQWNISLGYAQAKGKDAAGNRINTSIPERTLKLFTTYDFSNRLAGLTLGGGINWQSSRYINLSSPIAQKFTQKSYALVSLMGRYRFNKQLSAQVNADNLFNKKYLNQMSANGQHNFGPPRNIRASLRLEF</sequence>
<evidence type="ECO:0000256" key="6">
    <source>
        <dbReference type="ARBA" id="ARBA00022692"/>
    </source>
</evidence>
<evidence type="ECO:0000256" key="8">
    <source>
        <dbReference type="ARBA" id="ARBA00023004"/>
    </source>
</evidence>
<keyword evidence="10 16" id="KW-0798">TonB box</keyword>
<dbReference type="Pfam" id="PF07715">
    <property type="entry name" value="Plug"/>
    <property type="match status" value="1"/>
</dbReference>
<feature type="chain" id="PRO_5046839786" evidence="17">
    <location>
        <begin position="29"/>
        <end position="728"/>
    </location>
</feature>
<dbReference type="RefSeq" id="WP_244785845.1">
    <property type="nucleotide sequence ID" value="NZ_CP091508.1"/>
</dbReference>
<evidence type="ECO:0000313" key="20">
    <source>
        <dbReference type="EMBL" id="UOO82287.1"/>
    </source>
</evidence>
<dbReference type="Gene3D" id="2.40.170.20">
    <property type="entry name" value="TonB-dependent receptor, beta-barrel domain"/>
    <property type="match status" value="1"/>
</dbReference>
<keyword evidence="7 17" id="KW-0732">Signal</keyword>
<evidence type="ECO:0000256" key="14">
    <source>
        <dbReference type="PROSITE-ProRule" id="PRU01360"/>
    </source>
</evidence>
<keyword evidence="5" id="KW-0410">Iron transport</keyword>
<organism evidence="20 21">
    <name type="scientific">Uruburuella testudinis</name>
    <dbReference type="NCBI Taxonomy" id="1282863"/>
    <lineage>
        <taxon>Bacteria</taxon>
        <taxon>Pseudomonadati</taxon>
        <taxon>Pseudomonadota</taxon>
        <taxon>Betaproteobacteria</taxon>
        <taxon>Neisseriales</taxon>
        <taxon>Neisseriaceae</taxon>
        <taxon>Uruburuella</taxon>
    </lineage>
</organism>
<dbReference type="NCBIfam" id="TIGR01783">
    <property type="entry name" value="TonB-siderophor"/>
    <property type="match status" value="1"/>
</dbReference>
<keyword evidence="13 14" id="KW-0998">Cell outer membrane</keyword>
<evidence type="ECO:0000256" key="11">
    <source>
        <dbReference type="ARBA" id="ARBA00023136"/>
    </source>
</evidence>
<keyword evidence="3 14" id="KW-0813">Transport</keyword>
<dbReference type="PROSITE" id="PS52016">
    <property type="entry name" value="TONB_DEPENDENT_REC_3"/>
    <property type="match status" value="1"/>
</dbReference>
<reference evidence="20 21" key="1">
    <citation type="journal article" date="2022" name="Res Sq">
        <title>Evolution of multicellular longitudinally dividing oral cavity symbionts (Neisseriaceae).</title>
        <authorList>
            <person name="Nyongesa S."/>
            <person name="Weber P."/>
            <person name="Bernet E."/>
            <person name="Pullido F."/>
            <person name="Nieckarz M."/>
            <person name="Delaby M."/>
            <person name="Nieves C."/>
            <person name="Viehboeck T."/>
            <person name="Krause N."/>
            <person name="Rivera-Millot A."/>
            <person name="Nakamura A."/>
            <person name="Vischer N."/>
            <person name="VanNieuwenhze M."/>
            <person name="Brun Y."/>
            <person name="Cava F."/>
            <person name="Bulgheresi S."/>
            <person name="Veyrier F."/>
        </authorList>
    </citation>
    <scope>NUCLEOTIDE SEQUENCE [LARGE SCALE GENOMIC DNA]</scope>
    <source>
        <strain evidence="20 21">CCUG 63373m</strain>
    </source>
</reference>
<evidence type="ECO:0000256" key="9">
    <source>
        <dbReference type="ARBA" id="ARBA00023065"/>
    </source>
</evidence>
<keyword evidence="21" id="KW-1185">Reference proteome</keyword>
<evidence type="ECO:0000256" key="15">
    <source>
        <dbReference type="PROSITE-ProRule" id="PRU10144"/>
    </source>
</evidence>
<dbReference type="InterPro" id="IPR000531">
    <property type="entry name" value="Beta-barrel_TonB"/>
</dbReference>
<name>A0ABY4DXF1_9NEIS</name>
<evidence type="ECO:0000256" key="10">
    <source>
        <dbReference type="ARBA" id="ARBA00023077"/>
    </source>
</evidence>
<keyword evidence="11 14" id="KW-0472">Membrane</keyword>
<dbReference type="Gene3D" id="2.170.130.10">
    <property type="entry name" value="TonB-dependent receptor, plug domain"/>
    <property type="match status" value="1"/>
</dbReference>
<keyword evidence="12 20" id="KW-0675">Receptor</keyword>
<evidence type="ECO:0000259" key="19">
    <source>
        <dbReference type="Pfam" id="PF07715"/>
    </source>
</evidence>
<dbReference type="Pfam" id="PF00593">
    <property type="entry name" value="TonB_dep_Rec_b-barrel"/>
    <property type="match status" value="1"/>
</dbReference>
<evidence type="ECO:0000256" key="2">
    <source>
        <dbReference type="ARBA" id="ARBA00009810"/>
    </source>
</evidence>